<organism evidence="6 9">
    <name type="scientific">Rotaria magnacalcarata</name>
    <dbReference type="NCBI Taxonomy" id="392030"/>
    <lineage>
        <taxon>Eukaryota</taxon>
        <taxon>Metazoa</taxon>
        <taxon>Spiralia</taxon>
        <taxon>Gnathifera</taxon>
        <taxon>Rotifera</taxon>
        <taxon>Eurotatoria</taxon>
        <taxon>Bdelloidea</taxon>
        <taxon>Philodinida</taxon>
        <taxon>Philodinidae</taxon>
        <taxon>Rotaria</taxon>
    </lineage>
</organism>
<keyword evidence="1" id="KW-0479">Metal-binding</keyword>
<sequence length="110" mass="13271">MTASRQGCLDIFYCSDKCERQHWGKFHQYECSFLDEVFALQDDNYNEYVINYARLVMRMLTQRLHDLLDKPHNVLLEDVFMMLSHFDDFPREKKSEFGTVAKMLTKYRLT</sequence>
<dbReference type="Gene3D" id="6.10.140.2220">
    <property type="match status" value="1"/>
</dbReference>
<name>A0A815Z0S9_9BILA</name>
<evidence type="ECO:0000259" key="4">
    <source>
        <dbReference type="Pfam" id="PF01753"/>
    </source>
</evidence>
<dbReference type="Proteomes" id="UP000663855">
    <property type="component" value="Unassembled WGS sequence"/>
</dbReference>
<dbReference type="AlphaFoldDB" id="A0A815Z0S9"/>
<dbReference type="Gene3D" id="1.10.220.160">
    <property type="match status" value="1"/>
</dbReference>
<keyword evidence="2" id="KW-0863">Zinc-finger</keyword>
<dbReference type="SUPFAM" id="SSF144232">
    <property type="entry name" value="HIT/MYND zinc finger-like"/>
    <property type="match status" value="1"/>
</dbReference>
<dbReference type="EMBL" id="CAJNOV010012280">
    <property type="protein sequence ID" value="CAF1479714.1"/>
    <property type="molecule type" value="Genomic_DNA"/>
</dbReference>
<evidence type="ECO:0000313" key="8">
    <source>
        <dbReference type="EMBL" id="CAF4387055.1"/>
    </source>
</evidence>
<dbReference type="EMBL" id="CAJNOW010010229">
    <property type="protein sequence ID" value="CAF1577810.1"/>
    <property type="molecule type" value="Genomic_DNA"/>
</dbReference>
<comment type="caution">
    <text evidence="6">The sequence shown here is derived from an EMBL/GenBank/DDBJ whole genome shotgun (WGS) entry which is preliminary data.</text>
</comment>
<evidence type="ECO:0000256" key="3">
    <source>
        <dbReference type="ARBA" id="ARBA00022833"/>
    </source>
</evidence>
<feature type="domain" description="MYND-type" evidence="4">
    <location>
        <begin position="7"/>
        <end position="31"/>
    </location>
</feature>
<evidence type="ECO:0000313" key="6">
    <source>
        <dbReference type="EMBL" id="CAF1577810.1"/>
    </source>
</evidence>
<evidence type="ECO:0000313" key="7">
    <source>
        <dbReference type="EMBL" id="CAF4324418.1"/>
    </source>
</evidence>
<accession>A0A815Z0S9</accession>
<evidence type="ECO:0000313" key="9">
    <source>
        <dbReference type="Proteomes" id="UP000663834"/>
    </source>
</evidence>
<dbReference type="Pfam" id="PF01753">
    <property type="entry name" value="zf-MYND"/>
    <property type="match status" value="1"/>
</dbReference>
<evidence type="ECO:0000256" key="1">
    <source>
        <dbReference type="ARBA" id="ARBA00022723"/>
    </source>
</evidence>
<dbReference type="OrthoDB" id="5945798at2759"/>
<dbReference type="InterPro" id="IPR002893">
    <property type="entry name" value="Znf_MYND"/>
</dbReference>
<dbReference type="Proteomes" id="UP000663834">
    <property type="component" value="Unassembled WGS sequence"/>
</dbReference>
<protein>
    <recommendedName>
        <fullName evidence="4">MYND-type domain-containing protein</fullName>
    </recommendedName>
</protein>
<keyword evidence="3" id="KW-0862">Zinc</keyword>
<dbReference type="Proteomes" id="UP000681967">
    <property type="component" value="Unassembled WGS sequence"/>
</dbReference>
<reference evidence="6" key="1">
    <citation type="submission" date="2021-02" db="EMBL/GenBank/DDBJ databases">
        <authorList>
            <person name="Nowell W R."/>
        </authorList>
    </citation>
    <scope>NUCLEOTIDE SEQUENCE</scope>
</reference>
<proteinExistence type="predicted"/>
<evidence type="ECO:0000313" key="5">
    <source>
        <dbReference type="EMBL" id="CAF1479714.1"/>
    </source>
</evidence>
<gene>
    <name evidence="8" type="ORF">BYL167_LOCUS30987</name>
    <name evidence="5" type="ORF">CJN711_LOCUS26089</name>
    <name evidence="7" type="ORF">GIL414_LOCUS26837</name>
    <name evidence="6" type="ORF">KQP761_LOCUS19843</name>
</gene>
<evidence type="ECO:0000256" key="2">
    <source>
        <dbReference type="ARBA" id="ARBA00022771"/>
    </source>
</evidence>
<dbReference type="GO" id="GO:0008270">
    <property type="term" value="F:zinc ion binding"/>
    <property type="evidence" value="ECO:0007669"/>
    <property type="project" value="UniProtKB-KW"/>
</dbReference>
<dbReference type="Proteomes" id="UP000681720">
    <property type="component" value="Unassembled WGS sequence"/>
</dbReference>
<dbReference type="EMBL" id="CAJOBJ010040635">
    <property type="protein sequence ID" value="CAF4324418.1"/>
    <property type="molecule type" value="Genomic_DNA"/>
</dbReference>
<dbReference type="EMBL" id="CAJOBH010052735">
    <property type="protein sequence ID" value="CAF4387055.1"/>
    <property type="molecule type" value="Genomic_DNA"/>
</dbReference>